<accession>A0AAX3NZ59</accession>
<evidence type="ECO:0000259" key="1">
    <source>
        <dbReference type="Pfam" id="PF00117"/>
    </source>
</evidence>
<feature type="domain" description="Glutamine amidotransferase" evidence="1">
    <location>
        <begin position="42"/>
        <end position="182"/>
    </location>
</feature>
<sequence length="233" mass="25837">MRAHYFQHVPFEGLGVIEPWLQAAGYQISRTCFYQPHELPRLAALDLLIVLGGPMSVNDEDSLPWLTAEKAFIRQAIAANKPILGICLGAQLIANACNCRVSPNPLKEIGWFPITAVAHEQPALFAFPPELTVLQWHGETFELPPQAQQLARSQACEQQAFQLIGKPVIGLQFHLETTASSLQSLMGNCAEELVVAPYIQSAESLRATPASQYRLVNEVMAKLLNYLTQWPHI</sequence>
<dbReference type="Proteomes" id="UP001213721">
    <property type="component" value="Plasmid pK520-TEM"/>
</dbReference>
<dbReference type="Gene3D" id="3.40.50.880">
    <property type="match status" value="1"/>
</dbReference>
<proteinExistence type="predicted"/>
<organism evidence="2 3">
    <name type="scientific">Aeromonas allosaccharophila</name>
    <dbReference type="NCBI Taxonomy" id="656"/>
    <lineage>
        <taxon>Bacteria</taxon>
        <taxon>Pseudomonadati</taxon>
        <taxon>Pseudomonadota</taxon>
        <taxon>Gammaproteobacteria</taxon>
        <taxon>Aeromonadales</taxon>
        <taxon>Aeromonadaceae</taxon>
        <taxon>Aeromonas</taxon>
    </lineage>
</organism>
<dbReference type="PANTHER" id="PTHR42695">
    <property type="entry name" value="GLUTAMINE AMIDOTRANSFERASE YLR126C-RELATED"/>
    <property type="match status" value="1"/>
</dbReference>
<evidence type="ECO:0000313" key="2">
    <source>
        <dbReference type="EMBL" id="WED79406.1"/>
    </source>
</evidence>
<keyword evidence="2" id="KW-0378">Hydrolase</keyword>
<reference evidence="2" key="1">
    <citation type="submission" date="2023-02" db="EMBL/GenBank/DDBJ databases">
        <title>The sequence of Aeromonas allosaccharophila K520.</title>
        <authorList>
            <person name="Luo X."/>
        </authorList>
    </citation>
    <scope>NUCLEOTIDE SEQUENCE</scope>
    <source>
        <strain evidence="2">K520</strain>
        <plasmid evidence="2">pK520-TEM</plasmid>
    </source>
</reference>
<dbReference type="EMBL" id="CP118992">
    <property type="protein sequence ID" value="WED79406.1"/>
    <property type="molecule type" value="Genomic_DNA"/>
</dbReference>
<dbReference type="RefSeq" id="WP_182928087.1">
    <property type="nucleotide sequence ID" value="NZ_CP118992.1"/>
</dbReference>
<dbReference type="FunFam" id="3.40.50.880:FF:000033">
    <property type="entry name" value="Glutamine amidotransferase class-I"/>
    <property type="match status" value="1"/>
</dbReference>
<dbReference type="PANTHER" id="PTHR42695:SF5">
    <property type="entry name" value="GLUTAMINE AMIDOTRANSFERASE YLR126C-RELATED"/>
    <property type="match status" value="1"/>
</dbReference>
<dbReference type="InterPro" id="IPR029062">
    <property type="entry name" value="Class_I_gatase-like"/>
</dbReference>
<dbReference type="PROSITE" id="PS51273">
    <property type="entry name" value="GATASE_TYPE_1"/>
    <property type="match status" value="1"/>
</dbReference>
<dbReference type="Pfam" id="PF00117">
    <property type="entry name" value="GATase"/>
    <property type="match status" value="1"/>
</dbReference>
<dbReference type="GO" id="GO:0016787">
    <property type="term" value="F:hydrolase activity"/>
    <property type="evidence" value="ECO:0007669"/>
    <property type="project" value="UniProtKB-KW"/>
</dbReference>
<keyword evidence="2" id="KW-0614">Plasmid</keyword>
<dbReference type="AlphaFoldDB" id="A0AAX3NZ59"/>
<dbReference type="InterPro" id="IPR044992">
    <property type="entry name" value="ChyE-like"/>
</dbReference>
<name>A0AAX3NZ59_9GAMM</name>
<dbReference type="InterPro" id="IPR017926">
    <property type="entry name" value="GATASE"/>
</dbReference>
<dbReference type="GO" id="GO:0005829">
    <property type="term" value="C:cytosol"/>
    <property type="evidence" value="ECO:0007669"/>
    <property type="project" value="TreeGrafter"/>
</dbReference>
<evidence type="ECO:0000313" key="3">
    <source>
        <dbReference type="Proteomes" id="UP001213721"/>
    </source>
</evidence>
<protein>
    <submittedName>
        <fullName evidence="2">Gamma-glutamyl-gamma-aminobutyrate hydrolase family protein</fullName>
    </submittedName>
</protein>
<dbReference type="SUPFAM" id="SSF52317">
    <property type="entry name" value="Class I glutamine amidotransferase-like"/>
    <property type="match status" value="1"/>
</dbReference>
<dbReference type="CDD" id="cd01741">
    <property type="entry name" value="GATase1_1"/>
    <property type="match status" value="1"/>
</dbReference>
<geneLocation type="plasmid" evidence="2 3">
    <name>pK520-TEM</name>
</geneLocation>
<gene>
    <name evidence="2" type="ORF">PYU98_25790</name>
</gene>